<gene>
    <name evidence="3" type="ORF">RGI145_14815</name>
</gene>
<dbReference type="RefSeq" id="WP_075798964.1">
    <property type="nucleotide sequence ID" value="NZ_CP015583.1"/>
</dbReference>
<dbReference type="InterPro" id="IPR036188">
    <property type="entry name" value="FAD/NAD-bd_sf"/>
</dbReference>
<dbReference type="PANTHER" id="PTHR13847">
    <property type="entry name" value="SARCOSINE DEHYDROGENASE-RELATED"/>
    <property type="match status" value="1"/>
</dbReference>
<evidence type="ECO:0000313" key="3">
    <source>
        <dbReference type="EMBL" id="APT58190.1"/>
    </source>
</evidence>
<dbReference type="KEGG" id="rgi:RGI145_14815"/>
<dbReference type="SUPFAM" id="SSF51971">
    <property type="entry name" value="Nucleotide-binding domain"/>
    <property type="match status" value="1"/>
</dbReference>
<dbReference type="EMBL" id="CP015583">
    <property type="protein sequence ID" value="APT58190.1"/>
    <property type="molecule type" value="Genomic_DNA"/>
</dbReference>
<sequence>MKLLSYWQDTATPFAGAAGGPVEGRADVAVIGGGFTGLSAALALAQRGARVVVLEAGKVAGQASGRNGGHVNNGTAHDIGGLAARLGLEAARALYRAYDDAVDTVERIVREEQIACDFRRGGKIKLAARPAHYDSIARGFDLLNREVDAETALVPRDRIREEVGSDAFFGGLLYRKSAQMHMGRFGAGLADAAKRHGAVIFEDAPMTALKRLNGTAHRIATPRGTLEAAQVLLATGYSPRMPFFFRRRVIPIGSFIIATEPLETVQIASIMPTRRTATTTRNVGNYFRISPDNRLIWGGRARFALSSPSSDTKSGRVLQAGLHRTFPQLGRPRIDYCWGGVVDLTADRLPRAGEQDGLFYAMGYSGHGTQMSVHMGQQMARVMSGEPQANPLRGLDWKPVPGHFGPPWFMPLVGAYYRLKDAWS</sequence>
<accession>A0A1L7AHK3</accession>
<dbReference type="Gene3D" id="3.50.50.60">
    <property type="entry name" value="FAD/NAD(P)-binding domain"/>
    <property type="match status" value="1"/>
</dbReference>
<dbReference type="Proteomes" id="UP000185494">
    <property type="component" value="Chromosome 1"/>
</dbReference>
<keyword evidence="1" id="KW-0560">Oxidoreductase</keyword>
<feature type="domain" description="FAD dependent oxidoreductase" evidence="2">
    <location>
        <begin position="27"/>
        <end position="381"/>
    </location>
</feature>
<dbReference type="PANTHER" id="PTHR13847:SF281">
    <property type="entry name" value="FAD DEPENDENT OXIDOREDUCTASE DOMAIN-CONTAINING PROTEIN"/>
    <property type="match status" value="1"/>
</dbReference>
<dbReference type="STRING" id="257708.RGI145_14815"/>
<dbReference type="Pfam" id="PF01266">
    <property type="entry name" value="DAO"/>
    <property type="match status" value="1"/>
</dbReference>
<dbReference type="GO" id="GO:0016491">
    <property type="term" value="F:oxidoreductase activity"/>
    <property type="evidence" value="ECO:0007669"/>
    <property type="project" value="UniProtKB-KW"/>
</dbReference>
<evidence type="ECO:0000256" key="1">
    <source>
        <dbReference type="ARBA" id="ARBA00023002"/>
    </source>
</evidence>
<proteinExistence type="predicted"/>
<dbReference type="eggNOG" id="COG0665">
    <property type="taxonomic scope" value="Bacteria"/>
</dbReference>
<dbReference type="InterPro" id="IPR006076">
    <property type="entry name" value="FAD-dep_OxRdtase"/>
</dbReference>
<dbReference type="Gene3D" id="3.30.9.10">
    <property type="entry name" value="D-Amino Acid Oxidase, subunit A, domain 2"/>
    <property type="match status" value="1"/>
</dbReference>
<dbReference type="AlphaFoldDB" id="A0A1L7AHK3"/>
<reference evidence="3 4" key="1">
    <citation type="submission" date="2016-05" db="EMBL/GenBank/DDBJ databases">
        <title>Complete Genome and Methylome Analysis of Psychrotrophic Bacterial Isolates from Antarctic Lake Untersee.</title>
        <authorList>
            <person name="Fomenkov A."/>
            <person name="Akimov V.N."/>
            <person name="Vasilyeva L.V."/>
            <person name="Andersen D."/>
            <person name="Vincze T."/>
            <person name="Roberts R.J."/>
        </authorList>
    </citation>
    <scope>NUCLEOTIDE SEQUENCE [LARGE SCALE GENOMIC DNA]</scope>
    <source>
        <strain evidence="3 4">U14-5</strain>
    </source>
</reference>
<evidence type="ECO:0000259" key="2">
    <source>
        <dbReference type="Pfam" id="PF01266"/>
    </source>
</evidence>
<dbReference type="GO" id="GO:0005737">
    <property type="term" value="C:cytoplasm"/>
    <property type="evidence" value="ECO:0007669"/>
    <property type="project" value="TreeGrafter"/>
</dbReference>
<name>A0A1L7AHK3_9PROT</name>
<protein>
    <submittedName>
        <fullName evidence="3">FAD-dependent oxidoreductase</fullName>
    </submittedName>
</protein>
<evidence type="ECO:0000313" key="4">
    <source>
        <dbReference type="Proteomes" id="UP000185494"/>
    </source>
</evidence>
<organism evidence="3 4">
    <name type="scientific">Roseomonas gilardii</name>
    <dbReference type="NCBI Taxonomy" id="257708"/>
    <lineage>
        <taxon>Bacteria</taxon>
        <taxon>Pseudomonadati</taxon>
        <taxon>Pseudomonadota</taxon>
        <taxon>Alphaproteobacteria</taxon>
        <taxon>Acetobacterales</taxon>
        <taxon>Roseomonadaceae</taxon>
        <taxon>Roseomonas</taxon>
    </lineage>
</organism>